<feature type="region of interest" description="Disordered" evidence="1">
    <location>
        <begin position="310"/>
        <end position="336"/>
    </location>
</feature>
<accession>A0ABR2Z719</accession>
<protein>
    <submittedName>
        <fullName evidence="2">Uncharacterized protein</fullName>
    </submittedName>
</protein>
<feature type="compositionally biased region" description="Basic and acidic residues" evidence="1">
    <location>
        <begin position="516"/>
        <end position="532"/>
    </location>
</feature>
<organism evidence="2 3">
    <name type="scientific">Marasmius tenuissimus</name>
    <dbReference type="NCBI Taxonomy" id="585030"/>
    <lineage>
        <taxon>Eukaryota</taxon>
        <taxon>Fungi</taxon>
        <taxon>Dikarya</taxon>
        <taxon>Basidiomycota</taxon>
        <taxon>Agaricomycotina</taxon>
        <taxon>Agaricomycetes</taxon>
        <taxon>Agaricomycetidae</taxon>
        <taxon>Agaricales</taxon>
        <taxon>Marasmiineae</taxon>
        <taxon>Marasmiaceae</taxon>
        <taxon>Marasmius</taxon>
    </lineage>
</organism>
<comment type="caution">
    <text evidence="2">The sequence shown here is derived from an EMBL/GenBank/DDBJ whole genome shotgun (WGS) entry which is preliminary data.</text>
</comment>
<dbReference type="Proteomes" id="UP001437256">
    <property type="component" value="Unassembled WGS sequence"/>
</dbReference>
<evidence type="ECO:0000256" key="1">
    <source>
        <dbReference type="SAM" id="MobiDB-lite"/>
    </source>
</evidence>
<keyword evidence="3" id="KW-1185">Reference proteome</keyword>
<reference evidence="2 3" key="1">
    <citation type="submission" date="2024-05" db="EMBL/GenBank/DDBJ databases">
        <title>A draft genome resource for the thread blight pathogen Marasmius tenuissimus strain MS-2.</title>
        <authorList>
            <person name="Yulfo-Soto G.E."/>
            <person name="Baruah I.K."/>
            <person name="Amoako-Attah I."/>
            <person name="Bukari Y."/>
            <person name="Meinhardt L.W."/>
            <person name="Bailey B.A."/>
            <person name="Cohen S.P."/>
        </authorList>
    </citation>
    <scope>NUCLEOTIDE SEQUENCE [LARGE SCALE GENOMIC DNA]</scope>
    <source>
        <strain evidence="2 3">MS-2</strain>
    </source>
</reference>
<gene>
    <name evidence="2" type="ORF">AAF712_015906</name>
</gene>
<feature type="compositionally biased region" description="Basic residues" evidence="1">
    <location>
        <begin position="503"/>
        <end position="515"/>
    </location>
</feature>
<name>A0ABR2Z719_9AGAR</name>
<evidence type="ECO:0000313" key="2">
    <source>
        <dbReference type="EMBL" id="KAL0057450.1"/>
    </source>
</evidence>
<evidence type="ECO:0000313" key="3">
    <source>
        <dbReference type="Proteomes" id="UP001437256"/>
    </source>
</evidence>
<dbReference type="EMBL" id="JBBXMP010000535">
    <property type="protein sequence ID" value="KAL0057450.1"/>
    <property type="molecule type" value="Genomic_DNA"/>
</dbReference>
<sequence length="566" mass="64881">MNNRKLFLAIQPLLHTSPNVFEKKVWTDSILCTSRKRESKNGAETGRRFKIALALDFKEYVLVFCSWDNLFGIRWSFDTPPVEAQCLPHVGPTGGDLGTPTVYRCFLESVAQWAADVLARGCGLNDIIYKALRYARGPWNGLGVYTTCEVLWYAGLSPWLTLIAVITNPSRLARLCEGFFVFMLMSHLYNRRALKRVLTDTRDSITLNATLEEVLDYSKSHLIVYGRSDVKVSNWVRNELDNPKGMDVYEYCLTEAYYDQPGHLGYMIWQKSTHDSLQTHNDPIAQFFLTRLLQVDGDLGKFFKRKAPPTPTVMITHLPSQPPTSRKKGKNRSYSIPTMLYRPDGHSLWTLIKNSTYYAPPPPSPPPPRPLDTISIKKCSTAKQKRSQLKQPKKRQSRKPQLAKGVKLQLMDPTTDEYRSTKLIAYIKCETKHWTVGPLDFCGVAKVIVHGKKRYLMYSDSHSWSDTAQDIYGYRESLRQYEGNLKRARTGIQKRLLDQRRLEVRKRTRERKSRQRKEGRDVNEEGLGNDRPKRPRAPRVSADQAIVAMSQGLTALPRASRSQNMS</sequence>
<feature type="region of interest" description="Disordered" evidence="1">
    <location>
        <begin position="380"/>
        <end position="406"/>
    </location>
</feature>
<feature type="compositionally biased region" description="Basic residues" evidence="1">
    <location>
        <begin position="383"/>
        <end position="398"/>
    </location>
</feature>
<proteinExistence type="predicted"/>
<feature type="region of interest" description="Disordered" evidence="1">
    <location>
        <begin position="503"/>
        <end position="566"/>
    </location>
</feature>